<dbReference type="AlphaFoldDB" id="A0A1H9R0Z8"/>
<reference evidence="2" key="1">
    <citation type="submission" date="2016-10" db="EMBL/GenBank/DDBJ databases">
        <authorList>
            <person name="Varghese N."/>
            <person name="Submissions S."/>
        </authorList>
    </citation>
    <scope>NUCLEOTIDE SEQUENCE [LARGE SCALE GENOMIC DNA]</scope>
    <source>
        <strain evidence="2">DSM 20524</strain>
    </source>
</reference>
<protein>
    <recommendedName>
        <fullName evidence="3">DUF3039 domain-containing protein</fullName>
    </recommendedName>
</protein>
<dbReference type="EMBL" id="FOGQ01000002">
    <property type="protein sequence ID" value="SER66511.1"/>
    <property type="molecule type" value="Genomic_DNA"/>
</dbReference>
<keyword evidence="2" id="KW-1185">Reference proteome</keyword>
<sequence length="360" mass="40461">MIRVRPTVKTLKALNQLDRLPESVKTPYLEARRTEDEVAKIGWLSQACIAAEQDVALLSYCADRFRASRFEQHRAMSAEAHLPVFEARDTVSPAIRGAVIYDESTDCYWLIHVDRHDEFHKSGATKIKGLKAAGSLGPSSADVKILEHARQEELWADFRVATLRALIDALRGSLEGRSEKAFTVCFPQTDNVYELSVSVDAVADDAWLESRPEADFDMVVLIIPAERMSPLDLQELLRTCVPFVQPDECLIEARYGKNYEAHMVVARGKIHQILGTASHELPTQRCDPPAPSVIHYTHKNSLTRAYVEGLAVEAVCGRWWVPVGDDKTHAHLEVCPDCAREEPIAQFFYDLQQGRIAIDR</sequence>
<gene>
    <name evidence="1" type="ORF">SAMN05661109_00743</name>
</gene>
<accession>A0A1H9R0Z8</accession>
<name>A0A1H9R0Z8_9CORY</name>
<dbReference type="STRING" id="1121357.SAMN05661109_00743"/>
<evidence type="ECO:0008006" key="3">
    <source>
        <dbReference type="Google" id="ProtNLM"/>
    </source>
</evidence>
<proteinExistence type="predicted"/>
<evidence type="ECO:0000313" key="1">
    <source>
        <dbReference type="EMBL" id="SER66511.1"/>
    </source>
</evidence>
<organism evidence="1 2">
    <name type="scientific">Corynebacterium cystitidis DSM 20524</name>
    <dbReference type="NCBI Taxonomy" id="1121357"/>
    <lineage>
        <taxon>Bacteria</taxon>
        <taxon>Bacillati</taxon>
        <taxon>Actinomycetota</taxon>
        <taxon>Actinomycetes</taxon>
        <taxon>Mycobacteriales</taxon>
        <taxon>Corynebacteriaceae</taxon>
        <taxon>Corynebacterium</taxon>
    </lineage>
</organism>
<dbReference type="RefSeq" id="WP_092256331.1">
    <property type="nucleotide sequence ID" value="NZ_CP047199.1"/>
</dbReference>
<dbReference type="InterPro" id="IPR021400">
    <property type="entry name" value="DUF3039"/>
</dbReference>
<dbReference type="Pfam" id="PF11238">
    <property type="entry name" value="DUF3039"/>
    <property type="match status" value="1"/>
</dbReference>
<evidence type="ECO:0000313" key="2">
    <source>
        <dbReference type="Proteomes" id="UP000198929"/>
    </source>
</evidence>
<dbReference type="Proteomes" id="UP000198929">
    <property type="component" value="Unassembled WGS sequence"/>
</dbReference>